<reference evidence="5 6" key="1">
    <citation type="submission" date="2024-06" db="EMBL/GenBank/DDBJ databases">
        <title>The Natural Products Discovery Center: Release of the First 8490 Sequenced Strains for Exploring Actinobacteria Biosynthetic Diversity.</title>
        <authorList>
            <person name="Kalkreuter E."/>
            <person name="Kautsar S.A."/>
            <person name="Yang D."/>
            <person name="Bader C.D."/>
            <person name="Teijaro C.N."/>
            <person name="Fluegel L."/>
            <person name="Davis C.M."/>
            <person name="Simpson J.R."/>
            <person name="Lauterbach L."/>
            <person name="Steele A.D."/>
            <person name="Gui C."/>
            <person name="Meng S."/>
            <person name="Li G."/>
            <person name="Viehrig K."/>
            <person name="Ye F."/>
            <person name="Su P."/>
            <person name="Kiefer A.F."/>
            <person name="Nichols A."/>
            <person name="Cepeda A.J."/>
            <person name="Yan W."/>
            <person name="Fan B."/>
            <person name="Jiang Y."/>
            <person name="Adhikari A."/>
            <person name="Zheng C.-J."/>
            <person name="Schuster L."/>
            <person name="Cowan T.M."/>
            <person name="Smanski M.J."/>
            <person name="Chevrette M.G."/>
            <person name="De Carvalho L.P.S."/>
            <person name="Shen B."/>
        </authorList>
    </citation>
    <scope>NUCLEOTIDE SEQUENCE [LARGE SCALE GENOMIC DNA]</scope>
    <source>
        <strain evidence="5 6">NPDC000837</strain>
    </source>
</reference>
<evidence type="ECO:0000256" key="2">
    <source>
        <dbReference type="ARBA" id="ARBA00023315"/>
    </source>
</evidence>
<evidence type="ECO:0000313" key="6">
    <source>
        <dbReference type="Proteomes" id="UP001445472"/>
    </source>
</evidence>
<name>A0ABV1URX9_9ACTN</name>
<protein>
    <submittedName>
        <fullName evidence="5">GNAT family protein</fullName>
        <ecNumber evidence="5">2.-.-.-</ecNumber>
    </submittedName>
</protein>
<comment type="similarity">
    <text evidence="3">Belongs to the acetyltransferase family. RimJ subfamily.</text>
</comment>
<dbReference type="Gene3D" id="3.40.630.30">
    <property type="match status" value="1"/>
</dbReference>
<comment type="caution">
    <text evidence="5">The sequence shown here is derived from an EMBL/GenBank/DDBJ whole genome shotgun (WGS) entry which is preliminary data.</text>
</comment>
<dbReference type="PANTHER" id="PTHR43792:SF8">
    <property type="entry name" value="[RIBOSOMAL PROTEIN US5]-ALANINE N-ACETYLTRANSFERASE"/>
    <property type="match status" value="1"/>
</dbReference>
<dbReference type="InterPro" id="IPR000182">
    <property type="entry name" value="GNAT_dom"/>
</dbReference>
<dbReference type="PANTHER" id="PTHR43792">
    <property type="entry name" value="GNAT FAMILY, PUTATIVE (AFU_ORTHOLOGUE AFUA_3G00765)-RELATED-RELATED"/>
    <property type="match status" value="1"/>
</dbReference>
<dbReference type="Proteomes" id="UP001445472">
    <property type="component" value="Unassembled WGS sequence"/>
</dbReference>
<dbReference type="SUPFAM" id="SSF55729">
    <property type="entry name" value="Acyl-CoA N-acyltransferases (Nat)"/>
    <property type="match status" value="1"/>
</dbReference>
<gene>
    <name evidence="5" type="ORF">ABT276_08510</name>
</gene>
<keyword evidence="1 5" id="KW-0808">Transferase</keyword>
<evidence type="ECO:0000259" key="4">
    <source>
        <dbReference type="PROSITE" id="PS51186"/>
    </source>
</evidence>
<dbReference type="InterPro" id="IPR016181">
    <property type="entry name" value="Acyl_CoA_acyltransferase"/>
</dbReference>
<evidence type="ECO:0000256" key="1">
    <source>
        <dbReference type="ARBA" id="ARBA00022679"/>
    </source>
</evidence>
<accession>A0ABV1URX9</accession>
<proteinExistence type="inferred from homology"/>
<organism evidence="5 6">
    <name type="scientific">Streptomyces xantholiticus</name>
    <dbReference type="NCBI Taxonomy" id="68285"/>
    <lineage>
        <taxon>Bacteria</taxon>
        <taxon>Bacillati</taxon>
        <taxon>Actinomycetota</taxon>
        <taxon>Actinomycetes</taxon>
        <taxon>Kitasatosporales</taxon>
        <taxon>Streptomycetaceae</taxon>
        <taxon>Streptomyces</taxon>
    </lineage>
</organism>
<keyword evidence="6" id="KW-1185">Reference proteome</keyword>
<dbReference type="GO" id="GO:0016740">
    <property type="term" value="F:transferase activity"/>
    <property type="evidence" value="ECO:0007669"/>
    <property type="project" value="UniProtKB-KW"/>
</dbReference>
<feature type="domain" description="N-acetyltransferase" evidence="4">
    <location>
        <begin position="10"/>
        <end position="175"/>
    </location>
</feature>
<dbReference type="Pfam" id="PF13302">
    <property type="entry name" value="Acetyltransf_3"/>
    <property type="match status" value="1"/>
</dbReference>
<dbReference type="InterPro" id="IPR051531">
    <property type="entry name" value="N-acetyltransferase"/>
</dbReference>
<dbReference type="EC" id="2.-.-.-" evidence="5"/>
<evidence type="ECO:0000313" key="5">
    <source>
        <dbReference type="EMBL" id="MER6613407.1"/>
    </source>
</evidence>
<evidence type="ECO:0000256" key="3">
    <source>
        <dbReference type="ARBA" id="ARBA00038502"/>
    </source>
</evidence>
<dbReference type="RefSeq" id="WP_351975522.1">
    <property type="nucleotide sequence ID" value="NZ_JBEPBX010000005.1"/>
</dbReference>
<keyword evidence="2" id="KW-0012">Acyltransferase</keyword>
<sequence length="185" mass="20219">MKPTGLPGGVTLRTPLPGDAEALCAAYVDNREHLAPWEPRRADGFFTVEGQAHRLAERLLEYEAGRLVPWLLIAGDGRVVGTITLSGITRGPFCSAYLGYWTAVDQQGRGLATAAVEAVCAAAADELGLHRIEASTLVDNVCSRRVLEKCGFRPIGLAPRYLHIDGAWRDHRLFQRIPHDRPPTV</sequence>
<dbReference type="EMBL" id="JBEPBX010000005">
    <property type="protein sequence ID" value="MER6613407.1"/>
    <property type="molecule type" value="Genomic_DNA"/>
</dbReference>
<dbReference type="PROSITE" id="PS51186">
    <property type="entry name" value="GNAT"/>
    <property type="match status" value="1"/>
</dbReference>